<evidence type="ECO:0000256" key="1">
    <source>
        <dbReference type="ARBA" id="ARBA00022741"/>
    </source>
</evidence>
<evidence type="ECO:0000313" key="5">
    <source>
        <dbReference type="EMBL" id="TCP60306.1"/>
    </source>
</evidence>
<evidence type="ECO:0000313" key="6">
    <source>
        <dbReference type="Proteomes" id="UP000294813"/>
    </source>
</evidence>
<evidence type="ECO:0000259" key="4">
    <source>
        <dbReference type="PROSITE" id="PS51379"/>
    </source>
</evidence>
<dbReference type="InterPro" id="IPR017896">
    <property type="entry name" value="4Fe4S_Fe-S-bd"/>
</dbReference>
<dbReference type="InterPro" id="IPR054767">
    <property type="entry name" value="Cas10-Cmr2_palm2"/>
</dbReference>
<dbReference type="AlphaFoldDB" id="A0A4V2SW29"/>
<organism evidence="5 6">
    <name type="scientific">Heliophilum fasciatum</name>
    <dbReference type="NCBI Taxonomy" id="35700"/>
    <lineage>
        <taxon>Bacteria</taxon>
        <taxon>Bacillati</taxon>
        <taxon>Bacillota</taxon>
        <taxon>Clostridia</taxon>
        <taxon>Eubacteriales</taxon>
        <taxon>Heliobacteriaceae</taxon>
        <taxon>Heliophilum</taxon>
    </lineage>
</organism>
<evidence type="ECO:0000256" key="2">
    <source>
        <dbReference type="ARBA" id="ARBA00023118"/>
    </source>
</evidence>
<dbReference type="Pfam" id="PF12469">
    <property type="entry name" value="Cmr2_N"/>
    <property type="match status" value="1"/>
</dbReference>
<dbReference type="GO" id="GO:0000166">
    <property type="term" value="F:nucleotide binding"/>
    <property type="evidence" value="ECO:0007669"/>
    <property type="project" value="UniProtKB-KW"/>
</dbReference>
<accession>A0A4V2SW29</accession>
<gene>
    <name evidence="5" type="ORF">EDD73_1395</name>
</gene>
<dbReference type="Proteomes" id="UP000294813">
    <property type="component" value="Unassembled WGS sequence"/>
</dbReference>
<reference evidence="5 6" key="1">
    <citation type="submission" date="2019-03" db="EMBL/GenBank/DDBJ databases">
        <title>Genomic Encyclopedia of Type Strains, Phase IV (KMG-IV): sequencing the most valuable type-strain genomes for metagenomic binning, comparative biology and taxonomic classification.</title>
        <authorList>
            <person name="Goeker M."/>
        </authorList>
    </citation>
    <scope>NUCLEOTIDE SEQUENCE [LARGE SCALE GENOMIC DNA]</scope>
    <source>
        <strain evidence="5 6">DSM 11170</strain>
    </source>
</reference>
<dbReference type="InterPro" id="IPR013407">
    <property type="entry name" value="CRISPR-assoc_prot_Cmr2"/>
</dbReference>
<dbReference type="InterPro" id="IPR038242">
    <property type="entry name" value="Cmr2_N"/>
</dbReference>
<keyword evidence="6" id="KW-1185">Reference proteome</keyword>
<keyword evidence="2" id="KW-0051">Antiviral defense</keyword>
<dbReference type="Gene3D" id="3.30.70.2220">
    <property type="entry name" value="CRISPR-Cas system, Cmr2 subunit, D1 domain, cysteine cluster"/>
    <property type="match status" value="1"/>
</dbReference>
<name>A0A4V2SW29_9FIRM</name>
<feature type="region of interest" description="Disordered" evidence="3">
    <location>
        <begin position="558"/>
        <end position="581"/>
    </location>
</feature>
<dbReference type="InterPro" id="IPR024615">
    <property type="entry name" value="CRISPR-assoc_Cmr2_N"/>
</dbReference>
<dbReference type="NCBIfam" id="TIGR02577">
    <property type="entry name" value="cas_TM1794_Cmr2"/>
    <property type="match status" value="1"/>
</dbReference>
<dbReference type="PROSITE" id="PS51379">
    <property type="entry name" value="4FE4S_FER_2"/>
    <property type="match status" value="1"/>
</dbReference>
<comment type="caution">
    <text evidence="5">The sequence shown here is derived from an EMBL/GenBank/DDBJ whole genome shotgun (WGS) entry which is preliminary data.</text>
</comment>
<feature type="domain" description="4Fe-4S ferredoxin-type" evidence="4">
    <location>
        <begin position="489"/>
        <end position="520"/>
    </location>
</feature>
<protein>
    <submittedName>
        <fullName evidence="5">CRISPR-associated protein Cas10/Cmr2 subtype III-B</fullName>
    </submittedName>
</protein>
<dbReference type="Gene3D" id="3.30.70.270">
    <property type="match status" value="1"/>
</dbReference>
<dbReference type="EMBL" id="SLXT01000039">
    <property type="protein sequence ID" value="TCP60306.1"/>
    <property type="molecule type" value="Genomic_DNA"/>
</dbReference>
<proteinExistence type="predicted"/>
<dbReference type="InterPro" id="IPR043128">
    <property type="entry name" value="Rev_trsase/Diguanyl_cyclase"/>
</dbReference>
<dbReference type="RefSeq" id="WP_165876530.1">
    <property type="nucleotide sequence ID" value="NZ_JAOQNU010000039.1"/>
</dbReference>
<keyword evidence="1" id="KW-0547">Nucleotide-binding</keyword>
<evidence type="ECO:0000256" key="3">
    <source>
        <dbReference type="SAM" id="MobiDB-lite"/>
    </source>
</evidence>
<dbReference type="Pfam" id="PF22335">
    <property type="entry name" value="Cas10-Cmr2_palm2"/>
    <property type="match status" value="1"/>
</dbReference>
<dbReference type="GO" id="GO:0051607">
    <property type="term" value="P:defense response to virus"/>
    <property type="evidence" value="ECO:0007669"/>
    <property type="project" value="UniProtKB-KW"/>
</dbReference>
<sequence>MPTNWGLKTDVFLAALPWDAFGWHDQPMFIRERISRHADRARNVDAACRMAKGWDSLFDNQVTWDDFWRQPEITHPLTGNRFAFSQDEQVRVAHDDRLAPVDCLAPVARALGEALQDAAIAILDEYGAEEKTCFLVLWRTWPERAQALLTERGYGEWAWSVARFPANPAVPDHSMWERAAHASALAGCIDGERVAPSLLLFNLTSAQDFIASARRTQDFWMGSYLLSYLAWIAIKTVAEEYGPDCLVFPSLREQALVDHWLSEQGNESKQGAIVPPPSEDQLFIASLPNVFTAIVPVQEHGISIGERLTAAVQTCRDEIFAAARRHVEGAVQRALQHRDVLSERVRRLVERRIRNREWRQPMTDHLLAFLESMASEQGTWYQTWQRQSEHFLSADLYWTLYPWPSVDVEQTHVTDHLQAMLQEYERFFGDGTDPETSLAQRMADCLERLAQDPCNAHGEERANGGMLYPMVAALAARWHATRKNLRHFTQPSGDEAGERCSLCGRREALCPDGAPAVDDPFVQVRLFWDLLAELGDGTENGDGSDRLAARDASAAGADKDSRIAAKEDRNSGADTGREPYRSRGKLAGRIRRGEHLCALCLTKRLSMEAFFVPKLKMDYHLFPSTASIATAGYKEALLHRLAQAGFTGELAVAARKYGQVTHRWLKKHGILHGTRPLRRLDALVATITEAAPEQRTWLEQLVRIDGSWLYEESFEPEQLRLTYGDERVNDGASEALRALRRLLAVMSAIDEQPQQQPVGPPSRYLATVVFDGDHLGYWVSGKRAIPVDHVVHSAWQQGMPALGLWDDWRRPGSVTAQMVVSDILRDFSLKVVPYVTEERHLGRVIYAGGDDVALLATAADGLAIARELRLHYGGQPMPGGSDDAGETGAMACREGFIVLHPRQEATQEAWIPWPNGANQQVLVAMGVPSSDAGERYPSASAAVIVFHHSQNLAGVIAEAGTLLKQKAKEGMGRDAFVLCLNKRSGGGLEVAAKWQYGSPDHPVDTVRMIQHAQALWQGGVSPSFANSLRQEEKAIRFGVAERAGQLPGAAESEVARALIARLTVLLKKHTAIARADWPAMERLLDEIKQLVEHPAFQQQGIWLTDLLLASRSLNARRD</sequence>